<proteinExistence type="predicted"/>
<evidence type="ECO:0000313" key="3">
    <source>
        <dbReference type="Proteomes" id="UP000625711"/>
    </source>
</evidence>
<accession>A0A834HVF9</accession>
<organism evidence="2 3">
    <name type="scientific">Rhynchophorus ferrugineus</name>
    <name type="common">Red palm weevil</name>
    <name type="synonym">Curculio ferrugineus</name>
    <dbReference type="NCBI Taxonomy" id="354439"/>
    <lineage>
        <taxon>Eukaryota</taxon>
        <taxon>Metazoa</taxon>
        <taxon>Ecdysozoa</taxon>
        <taxon>Arthropoda</taxon>
        <taxon>Hexapoda</taxon>
        <taxon>Insecta</taxon>
        <taxon>Pterygota</taxon>
        <taxon>Neoptera</taxon>
        <taxon>Endopterygota</taxon>
        <taxon>Coleoptera</taxon>
        <taxon>Polyphaga</taxon>
        <taxon>Cucujiformia</taxon>
        <taxon>Curculionidae</taxon>
        <taxon>Dryophthorinae</taxon>
        <taxon>Rhynchophorus</taxon>
    </lineage>
</organism>
<reference evidence="2" key="1">
    <citation type="submission" date="2020-08" db="EMBL/GenBank/DDBJ databases">
        <title>Genome sequencing and assembly of the red palm weevil Rhynchophorus ferrugineus.</title>
        <authorList>
            <person name="Dias G.B."/>
            <person name="Bergman C.M."/>
            <person name="Manee M."/>
        </authorList>
    </citation>
    <scope>NUCLEOTIDE SEQUENCE</scope>
    <source>
        <strain evidence="2">AA-2017</strain>
        <tissue evidence="2">Whole larva</tissue>
    </source>
</reference>
<feature type="region of interest" description="Disordered" evidence="1">
    <location>
        <begin position="69"/>
        <end position="89"/>
    </location>
</feature>
<name>A0A834HVF9_RHYFE</name>
<gene>
    <name evidence="2" type="ORF">GWI33_018626</name>
</gene>
<dbReference type="Proteomes" id="UP000625711">
    <property type="component" value="Unassembled WGS sequence"/>
</dbReference>
<sequence>MARIRHQFPNFRWKFRFANTTWRRRFYNQTAGDIRRRRIMQNARKNEPEWAGNAIGRTSDQFGQFGKMRKATPTRHIQCRPPRPATTMGTARKLDFKTVKSLVFRFCVGEKGD</sequence>
<dbReference type="AlphaFoldDB" id="A0A834HVF9"/>
<evidence type="ECO:0000313" key="2">
    <source>
        <dbReference type="EMBL" id="KAF7268163.1"/>
    </source>
</evidence>
<keyword evidence="3" id="KW-1185">Reference proteome</keyword>
<comment type="caution">
    <text evidence="2">The sequence shown here is derived from an EMBL/GenBank/DDBJ whole genome shotgun (WGS) entry which is preliminary data.</text>
</comment>
<protein>
    <submittedName>
        <fullName evidence="2">Uncharacterized protein</fullName>
    </submittedName>
</protein>
<dbReference type="EMBL" id="JAACXV010014339">
    <property type="protein sequence ID" value="KAF7268163.1"/>
    <property type="molecule type" value="Genomic_DNA"/>
</dbReference>
<evidence type="ECO:0000256" key="1">
    <source>
        <dbReference type="SAM" id="MobiDB-lite"/>
    </source>
</evidence>